<accession>A0A8S5U256</accession>
<reference evidence="2" key="1">
    <citation type="journal article" date="2021" name="Proc. Natl. Acad. Sci. U.S.A.">
        <title>A Catalog of Tens of Thousands of Viruses from Human Metagenomes Reveals Hidden Associations with Chronic Diseases.</title>
        <authorList>
            <person name="Tisza M.J."/>
            <person name="Buck C.B."/>
        </authorList>
    </citation>
    <scope>NUCLEOTIDE SEQUENCE</scope>
    <source>
        <strain evidence="2">CtDCt3</strain>
    </source>
</reference>
<organism evidence="2">
    <name type="scientific">Siphoviridae sp. ctDCt3</name>
    <dbReference type="NCBI Taxonomy" id="2825385"/>
    <lineage>
        <taxon>Viruses</taxon>
        <taxon>Duplodnaviria</taxon>
        <taxon>Heunggongvirae</taxon>
        <taxon>Uroviricota</taxon>
        <taxon>Caudoviricetes</taxon>
    </lineage>
</organism>
<protein>
    <submittedName>
        <fullName evidence="2">Uncharacterized protein</fullName>
    </submittedName>
</protein>
<evidence type="ECO:0000256" key="1">
    <source>
        <dbReference type="SAM" id="MobiDB-lite"/>
    </source>
</evidence>
<feature type="compositionally biased region" description="Basic and acidic residues" evidence="1">
    <location>
        <begin position="1"/>
        <end position="11"/>
    </location>
</feature>
<dbReference type="EMBL" id="BK015987">
    <property type="protein sequence ID" value="DAF88539.1"/>
    <property type="molecule type" value="Genomic_DNA"/>
</dbReference>
<feature type="region of interest" description="Disordered" evidence="1">
    <location>
        <begin position="1"/>
        <end position="20"/>
    </location>
</feature>
<proteinExistence type="predicted"/>
<evidence type="ECO:0000313" key="2">
    <source>
        <dbReference type="EMBL" id="DAF88539.1"/>
    </source>
</evidence>
<name>A0A8S5U256_9CAUD</name>
<sequence>MERIDVWRGEPELDADGNSVQGPLELVASFDGLVAPVNTPETSSDDSQGVTWDHAIYIRSKTPTGIRDTDVIGVRGRRVPVDGVVCAWEKPDGTHVGDVVNVRLKEG</sequence>